<comment type="caution">
    <text evidence="1">The sequence shown here is derived from an EMBL/GenBank/DDBJ whole genome shotgun (WGS) entry which is preliminary data.</text>
</comment>
<sequence>PPLTPATAEARLRCAVWWDTVPGAGAFHLEASTDGTTWQPVPFSTVRTTGGTPEQWPEGSAGGWSGRIWHRLEAPLTPWAGRQVRLRFRHTATGRYVGRGVYVDVIRVSEPRALLFSEDRPADAARLETTGWTRSSD</sequence>
<feature type="non-terminal residue" evidence="1">
    <location>
        <position position="1"/>
    </location>
</feature>
<protein>
    <submittedName>
        <fullName evidence="1">Beta-lactamase</fullName>
    </submittedName>
</protein>
<gene>
    <name evidence="1" type="ORF">VR44_25595</name>
</gene>
<proteinExistence type="predicted"/>
<dbReference type="AlphaFoldDB" id="A0A0F4J5W0"/>
<dbReference type="STRING" id="68223.GCA_002028425_00879"/>
<dbReference type="Proteomes" id="UP000033551">
    <property type="component" value="Unassembled WGS sequence"/>
</dbReference>
<keyword evidence="2" id="KW-1185">Reference proteome</keyword>
<dbReference type="EMBL" id="JZWV01000741">
    <property type="protein sequence ID" value="KJY28311.1"/>
    <property type="molecule type" value="Genomic_DNA"/>
</dbReference>
<organism evidence="1 2">
    <name type="scientific">Streptomyces katrae</name>
    <dbReference type="NCBI Taxonomy" id="68223"/>
    <lineage>
        <taxon>Bacteria</taxon>
        <taxon>Bacillati</taxon>
        <taxon>Actinomycetota</taxon>
        <taxon>Actinomycetes</taxon>
        <taxon>Kitasatosporales</taxon>
        <taxon>Streptomycetaceae</taxon>
        <taxon>Streptomyces</taxon>
    </lineage>
</organism>
<dbReference type="PATRIC" id="fig|68223.7.peg.1218"/>
<accession>A0A0F4J5W0</accession>
<name>A0A0F4J5W0_9ACTN</name>
<evidence type="ECO:0000313" key="1">
    <source>
        <dbReference type="EMBL" id="KJY28311.1"/>
    </source>
</evidence>
<evidence type="ECO:0000313" key="2">
    <source>
        <dbReference type="Proteomes" id="UP000033551"/>
    </source>
</evidence>
<reference evidence="1 2" key="1">
    <citation type="submission" date="2015-02" db="EMBL/GenBank/DDBJ databases">
        <authorList>
            <person name="Ju K.-S."/>
            <person name="Doroghazi J.R."/>
            <person name="Metcalf W."/>
        </authorList>
    </citation>
    <scope>NUCLEOTIDE SEQUENCE [LARGE SCALE GENOMIC DNA]</scope>
    <source>
        <strain evidence="1 2">NRRL ISP-5550</strain>
    </source>
</reference>